<protein>
    <submittedName>
        <fullName evidence="2">841_t:CDS:1</fullName>
    </submittedName>
</protein>
<accession>A0A9N9CI08</accession>
<dbReference type="Proteomes" id="UP000789706">
    <property type="component" value="Unassembled WGS sequence"/>
</dbReference>
<name>A0A9N9CI08_9GLOM</name>
<dbReference type="EMBL" id="CAJVPK010001867">
    <property type="protein sequence ID" value="CAG8600639.1"/>
    <property type="molecule type" value="Genomic_DNA"/>
</dbReference>
<evidence type="ECO:0000313" key="3">
    <source>
        <dbReference type="Proteomes" id="UP000789706"/>
    </source>
</evidence>
<dbReference type="InterPro" id="IPR052980">
    <property type="entry name" value="Crinkler_effector"/>
</dbReference>
<feature type="non-terminal residue" evidence="2">
    <location>
        <position position="572"/>
    </location>
</feature>
<sequence length="572" mass="66035">FPIPQDMKEDELNGLESYSTIEKNHVWLNKGVITDPDGMLYNNGKITNIRLPSKLMENFGGILCLPDGTFFLGNEHVYGSKLLIRNCYLQLLEIIEKNRKAGGPAYIGCAITGTPGIGKTYFGLYLLFYIHYKYSKATIIWRGNENKCYRFSPDGNVQKGDFGMFEEALDNSDNYYIADAHTMTLCSAYKILLTSPKVERFNEAVKWGGFTQYFMPVWELEEITALWTLLYKGKKNREGKEFTFELLGILLEKWGPIPRSILLKWDDETYQERYDTLIAEANLENCINSIDKEGMPKDTASGKLVHLDVYPTLKKAVCRLASPVISNQIIQNYETKTRMSVRDFIMSSYKCPGVAGFRGNLFEDLAHLELQKGGKFRVRCLNHNSETTERNVKKLECNWFMTLNEARKDYYNRPKSKTYASIDSFGFDNDNNTLDLYQITVSTNHGVKVKGLNDFYRFLSWIKDVDKVNLYFVVPSDIFKSFPPQKYKTAKDEDYQKIPEWINKITQYALKINFDSGQWRSSDMMLEVKETSKINVGSGQCNLKRSRDIMLVDNENDGEAQEEEMDKKRTKK</sequence>
<organism evidence="2 3">
    <name type="scientific">Diversispora eburnea</name>
    <dbReference type="NCBI Taxonomy" id="1213867"/>
    <lineage>
        <taxon>Eukaryota</taxon>
        <taxon>Fungi</taxon>
        <taxon>Fungi incertae sedis</taxon>
        <taxon>Mucoromycota</taxon>
        <taxon>Glomeromycotina</taxon>
        <taxon>Glomeromycetes</taxon>
        <taxon>Diversisporales</taxon>
        <taxon>Diversisporaceae</taxon>
        <taxon>Diversispora</taxon>
    </lineage>
</organism>
<feature type="compositionally biased region" description="Acidic residues" evidence="1">
    <location>
        <begin position="554"/>
        <end position="564"/>
    </location>
</feature>
<evidence type="ECO:0000256" key="1">
    <source>
        <dbReference type="SAM" id="MobiDB-lite"/>
    </source>
</evidence>
<dbReference type="PANTHER" id="PTHR33129:SF1">
    <property type="entry name" value="ATP-BINDING PROTEIN"/>
    <property type="match status" value="1"/>
</dbReference>
<evidence type="ECO:0000313" key="2">
    <source>
        <dbReference type="EMBL" id="CAG8600639.1"/>
    </source>
</evidence>
<reference evidence="2" key="1">
    <citation type="submission" date="2021-06" db="EMBL/GenBank/DDBJ databases">
        <authorList>
            <person name="Kallberg Y."/>
            <person name="Tangrot J."/>
            <person name="Rosling A."/>
        </authorList>
    </citation>
    <scope>NUCLEOTIDE SEQUENCE</scope>
    <source>
        <strain evidence="2">AZ414A</strain>
    </source>
</reference>
<feature type="region of interest" description="Disordered" evidence="1">
    <location>
        <begin position="553"/>
        <end position="572"/>
    </location>
</feature>
<dbReference type="OrthoDB" id="2448891at2759"/>
<keyword evidence="3" id="KW-1185">Reference proteome</keyword>
<comment type="caution">
    <text evidence="2">The sequence shown here is derived from an EMBL/GenBank/DDBJ whole genome shotgun (WGS) entry which is preliminary data.</text>
</comment>
<dbReference type="PANTHER" id="PTHR33129">
    <property type="entry name" value="PROTEIN KINASE DOMAIN-CONTAINING PROTEIN-RELATED"/>
    <property type="match status" value="1"/>
</dbReference>
<dbReference type="AlphaFoldDB" id="A0A9N9CI08"/>
<gene>
    <name evidence="2" type="ORF">DEBURN_LOCUS9500</name>
</gene>
<proteinExistence type="predicted"/>